<dbReference type="PANTHER" id="PTHR43301:SF3">
    <property type="entry name" value="ARABINAN ENDO-1,5-ALPHA-L-ARABINOSIDASE A-RELATED"/>
    <property type="match status" value="1"/>
</dbReference>
<dbReference type="SUPFAM" id="SSF69360">
    <property type="entry name" value="Cell wall binding repeat"/>
    <property type="match status" value="2"/>
</dbReference>
<proteinExistence type="inferred from homology"/>
<reference evidence="12 13" key="1">
    <citation type="submission" date="2016-11" db="EMBL/GenBank/DDBJ databases">
        <authorList>
            <person name="Jaros S."/>
            <person name="Januszkiewicz K."/>
            <person name="Wedrychowicz H."/>
        </authorList>
    </citation>
    <scope>NUCLEOTIDE SEQUENCE [LARGE SCALE GENOMIC DNA]</scope>
    <source>
        <strain evidence="12 13">DSM 17459</strain>
    </source>
</reference>
<dbReference type="PANTHER" id="PTHR43301">
    <property type="entry name" value="ARABINAN ENDO-1,5-ALPHA-L-ARABINOSIDASE"/>
    <property type="match status" value="1"/>
</dbReference>
<feature type="repeat" description="Cell wall-binding" evidence="7">
    <location>
        <begin position="3098"/>
        <end position="3117"/>
    </location>
</feature>
<feature type="repeat" description="Cell wall-binding" evidence="7">
    <location>
        <begin position="3078"/>
        <end position="3097"/>
    </location>
</feature>
<dbReference type="Proteomes" id="UP000184245">
    <property type="component" value="Unassembled WGS sequence"/>
</dbReference>
<feature type="site" description="Important for catalytic activity, responsible for pKa modulation of the active site Glu and correct orientation of both the proton donor and substrate" evidence="6">
    <location>
        <position position="1530"/>
    </location>
</feature>
<feature type="domain" description="Atrophied bacterial Ig" evidence="11">
    <location>
        <begin position="272"/>
        <end position="336"/>
    </location>
</feature>
<feature type="domain" description="Atrophied bacterial Ig" evidence="11">
    <location>
        <begin position="647"/>
        <end position="727"/>
    </location>
</feature>
<feature type="domain" description="Atrophied bacterial Ig" evidence="11">
    <location>
        <begin position="564"/>
        <end position="629"/>
    </location>
</feature>
<feature type="domain" description="Bacterial Ig-like" evidence="10">
    <location>
        <begin position="2717"/>
        <end position="2772"/>
    </location>
</feature>
<dbReference type="Gene3D" id="2.20.120.10">
    <property type="entry name" value="Multimodular pneumococcal cell wall endolysin, domain 3"/>
    <property type="match status" value="2"/>
</dbReference>
<keyword evidence="13" id="KW-1185">Reference proteome</keyword>
<evidence type="ECO:0000256" key="1">
    <source>
        <dbReference type="ARBA" id="ARBA00004834"/>
    </source>
</evidence>
<comment type="pathway">
    <text evidence="1">Glycan metabolism; L-arabinan degradation.</text>
</comment>
<dbReference type="Gene3D" id="2.115.10.20">
    <property type="entry name" value="Glycosyl hydrolase domain, family 43"/>
    <property type="match status" value="3"/>
</dbReference>
<dbReference type="PROSITE" id="PS51170">
    <property type="entry name" value="CW"/>
    <property type="match status" value="10"/>
</dbReference>
<gene>
    <name evidence="12" type="ORF">SAMN02745158_01082</name>
</gene>
<evidence type="ECO:0000259" key="10">
    <source>
        <dbReference type="Pfam" id="PF07532"/>
    </source>
</evidence>
<keyword evidence="4" id="KW-0378">Hydrolase</keyword>
<evidence type="ECO:0000256" key="4">
    <source>
        <dbReference type="ARBA" id="ARBA00022801"/>
    </source>
</evidence>
<keyword evidence="5" id="KW-0326">Glycosidase</keyword>
<dbReference type="InterPro" id="IPR006710">
    <property type="entry name" value="Glyco_hydro_43"/>
</dbReference>
<dbReference type="EMBL" id="FQVI01000003">
    <property type="protein sequence ID" value="SHE62890.1"/>
    <property type="molecule type" value="Genomic_DNA"/>
</dbReference>
<evidence type="ECO:0000256" key="2">
    <source>
        <dbReference type="ARBA" id="ARBA00009865"/>
    </source>
</evidence>
<dbReference type="STRING" id="1122155.SAMN02745158_01082"/>
<comment type="similarity">
    <text evidence="2">Belongs to the glycosyl hydrolase 43 family.</text>
</comment>
<evidence type="ECO:0000256" key="8">
    <source>
        <dbReference type="SAM" id="SignalP"/>
    </source>
</evidence>
<keyword evidence="8" id="KW-0732">Signal</keyword>
<dbReference type="Gene3D" id="2.60.40.3630">
    <property type="match status" value="2"/>
</dbReference>
<feature type="domain" description="Ig-like" evidence="9">
    <location>
        <begin position="2004"/>
        <end position="2068"/>
    </location>
</feature>
<evidence type="ECO:0000256" key="5">
    <source>
        <dbReference type="ARBA" id="ARBA00023295"/>
    </source>
</evidence>
<evidence type="ECO:0000259" key="9">
    <source>
        <dbReference type="Pfam" id="PF07523"/>
    </source>
</evidence>
<name>A0A1M4V1W1_9CLOT</name>
<dbReference type="InterPro" id="IPR013320">
    <property type="entry name" value="ConA-like_dom_sf"/>
</dbReference>
<dbReference type="RefSeq" id="WP_072849643.1">
    <property type="nucleotide sequence ID" value="NZ_FQVI01000003.1"/>
</dbReference>
<feature type="signal peptide" evidence="8">
    <location>
        <begin position="1"/>
        <end position="31"/>
    </location>
</feature>
<protein>
    <submittedName>
        <fullName evidence="12">Glucan-binding domain-containing protein (YG repeat)</fullName>
    </submittedName>
</protein>
<dbReference type="InterPro" id="IPR050727">
    <property type="entry name" value="GH43_arabinanases"/>
</dbReference>
<feature type="repeat" description="Cell wall-binding" evidence="7">
    <location>
        <begin position="2918"/>
        <end position="2937"/>
    </location>
</feature>
<dbReference type="SUPFAM" id="SSF49899">
    <property type="entry name" value="Concanavalin A-like lectins/glucanases"/>
    <property type="match status" value="4"/>
</dbReference>
<dbReference type="Pfam" id="PF07523">
    <property type="entry name" value="Big_3"/>
    <property type="match status" value="2"/>
</dbReference>
<feature type="repeat" description="Cell wall-binding" evidence="7">
    <location>
        <begin position="3038"/>
        <end position="3057"/>
    </location>
</feature>
<evidence type="ECO:0000256" key="7">
    <source>
        <dbReference type="PROSITE-ProRule" id="PRU00591"/>
    </source>
</evidence>
<dbReference type="Pfam" id="PF01473">
    <property type="entry name" value="Choline_bind_1"/>
    <property type="match status" value="2"/>
</dbReference>
<evidence type="ECO:0000256" key="6">
    <source>
        <dbReference type="PIRSR" id="PIRSR606710-2"/>
    </source>
</evidence>
<dbReference type="InterPro" id="IPR046780">
    <property type="entry name" value="aBig_2"/>
</dbReference>
<sequence>MRKRKLSTSITAWILSASMLFSMLPPTAVSADPGGNDSIVRTLAASYDMSHAEGMLTDTSGNGMDAELVGFTDDDFGFSEEDETDEVLNFAADKSKYVKLPAGIITGESFSIEATFKTGTKAGHWLWCLGTKENTWPNVNNYVFLNPMQDSGTIRGGIKDGATELLFGNMPSLTPDTYSTVRMDFDRGIMQLYVDGVKVGDDIVSNYSIQDILNAGTNPGEDFCGYIGKSLYTPDKAFAGTLTEFNVYSPVENPDRDTAEADVNELTLPEVIEGDIELPVAGTNGSVITWTSNREDVISTDGTVTRQPFDTKVVLTATADCNGTTAERSFEVLVKASEDKDDRNLVASYDMSHQGDTLTDTSGNGMDARLVGMTDADFTEDSGAVLNFTGDKNKYVELPKGLIQGETFSVEATVKTGKQANHWLWCLGTKVSGTGNNYVFVNPMQGGGAIRAGIKSGSEKLLAQTAKLTPDTYATVRLDFENGTMRLLVDGVEVVSGLETGYSVQKILADGTNAEEDICGYIGKSLYSADPGFTGSLKGFKVYSPTMSEDMLAAADLDKISLPDSVYEDLDLPSVGGNGSSITWSSDSKDVITDAGEVSPAQQDAEVILTAKADLNGATAEKTFTVKVVGTDSILAEAMDSLTFAYTEIYGNITLPTALANGAAVQWSVNEAGKDLITVEDQTSEGGRTIPAGVVTRPAKDTEIQLTADVSVGDSADSKSFTFTVKAKPEEKGETTAYLFAHFTGSEGRSTDEQIYFATSENGSQWTDLRENGNPVLSSELGDKGVRDPYLVRSPEGDKTYLIATDLSIYHRGGWGNAAATTTGSTSLVVWESSDLVNWSEPRLVDVASRIPGAGCAWAPEAFYDEETGQYVVYWATASGESNELGDPMNMYYATTRDFYTFSEPVLWIDREHSIIDTTMIQANGKYYRASGDGQITIEESDSIYDGWKIIGTLKDIFNNDNYSGAKLEGPEFFKYNDRDFLTDKDGNKVDTWGLMCDQYAEGRGYLPFRTTNMADMSTDSWSPASDVNFGSLKKRHGTILPITEEEYHAVRKAFANIEPPTGDKKVLADFTFNDEETGLSSENAKAEGTYTLKDSYDGKALYLDGSASNYLTVTDKDGKSLLTGAQELTVSYDMKPDRTETNWAFFAAPNGNPASYMNERYLGILEAGGRTTAERYNNSNSRPVNPYADTGSGWYHVDVVFGKTDTSVYVNGVKQAGEASSYTLEGILGTSSILQIGKANWNSGEYFKGWIDNFRVANYTLSDEEIKALADNLLSKLPAVKDVLVGTAPDRETALEYRGTDDHTAILTEVDQENMTVTSYIRKTADSTKTPVTFYLNKEVDAILVNGESFENGTALDLSEDVQVVLQSGGTEETWTIKKPVISNNPVLPGQYADPDLDFFDGKFWIFPTTDGYPSWSGYQFHAFSSPDLVNWTDEGVIMDLKEDNPGLNENGIQIAASKWAVGSAWAPTIEEKNGKYYFYYCGKQLNGESAIGVAVADSPEGPYVDKGEPLMTKAISSEGGAGVGQAIDPGIFTDDDGKSYLLYGNGGAGIVELGDDMMSIKKDTIRKLNGLTNFRESVNVIKVNGIYHWTWSCDDANSPNYHVEYGTSDTLDGSITKHSTLLEKDTEKGILGSAHQSSILYIRDEKGQDHYYMAYHRFYTPLNIFTSGDGLGKHRETCIDEIFFDKNGYMTMTPTLEGVTAVTPASDNPTVKYITVTPGITIVGKGSTQSFAAETKEEADASVTWKVEGNSSSSTSMTAEGVLTVGADETAKQLTVTAASKANPGRTGTAQVNVVEFFGEALEEQGVITARNGASVEKDAERGNVLRITSGWIAGGNSPANGGGVFEKAQAIFKNTNFTLGMDVNIDGLDDNTSMAMIGNSDNHFRIIPQRKDNKGYLKVCAAGTETEYELSEPVKLNEWQNIKIIYSEDDATGKVSVMTGQKTLIGAQELGFKLSALDTVDASLGCTYKTGFLRTGTYDNIIVTRDEEPEITATGIQVKAPEKTKYLVGEELDTTGLQVTAQYSDGSSKDVTGECELSGFDSRTPGRKTVTVSYGGFESAFTVTVEGTQDDSLLADFHFNDEETGLTSARARATGSYTLKESYDENGKALYLDGSASNYLTVTDQDGKSLLTGAEELTISYEAKPDRTTTNWVMFAAPNGNRQEYGNEKYIGILANNGTTTAERYNNTNGRPKNPFVTTGSDWVHVDVVISKTDTAIYLNGVKQAQEASTYGVKELLGSSSILQIGKANWGSGEYYKGWIDNFKIYSKALTAEEIKEIPDDSFVNLMLEKKAEEVKDVVISDANTTLPDYEGTVTWESAMEEVEIAEDGLSAKVEQPAAGEEPLEGKLTAVISICGKQMRKEVNVTVKPAVGEEDPYGYMMVHFIEDSNGYCEKIYLDISRGDNPEQWDPLNGGEPILASNLGTTGTRDPYLTYNPETETYYIIATDLRVFGGDDAGWGTWSKSYSTKMNVWESKDLIHWSDVRQFDVARDMDGNKVAELGMMWAPEATWVPDYYGEGKGAFVVYWSSKTYAEDDPNHDASSVESIMWGATTDFTQETFEYGGKFLDGGAKGWIDTTILQNEGRTYHITKSNELQIIMEYTDDKEWWKEGTQWTRVQERIGQSRFGSVEGPAVFKDHSNDNRWYLFVDDLPSPGYQPMISTDLNQGWDYLDSPDYFLTPNTKHGGVISLTKKQYDAVRGADAVSPVTEELDSVEISQGKAAEDLAELLPQTAQVNLAYNMGTSELPVTWDTSDVNLDEAGTYKAVGTVQSISANKDQWVGKDGSTQYDAEDKQLYSSRAIKVSAKVVVKAETPDVTVTKIQVKAPDKTEYLVGEELNTAGMKVTALYSDGTSKDVTKDSKLEGFDSMTPGTKTVTVSYEDKTADFQVTVKEKIQAGWVQEGNKWKYRNPDGSFLAETWKQIDGQWYYFNEDTYMATGWILDGKTWYYLKSNGAMATGWLQDGVTWYYLKSNGAMATGWLQDGKTWYYLKANGMMATGWLLDGKTWYYLKANGAMVTGWLQIGKTWYYLKSNGAMATGWLLDGKTWYYLKTSGAMATGWLLDGKTWYYLKSNGAMATGWLLDGKTWYYLKANGAMATGWVKVGSKWYYLYSSGAMASSKWIGKYYVNASGAWTKTR</sequence>
<dbReference type="CDD" id="cd08983">
    <property type="entry name" value="GH43_Bt3655-like"/>
    <property type="match status" value="2"/>
</dbReference>
<feature type="repeat" description="Cell wall-binding" evidence="7">
    <location>
        <begin position="2958"/>
        <end position="2977"/>
    </location>
</feature>
<dbReference type="Gene3D" id="2.60.120.200">
    <property type="match status" value="4"/>
</dbReference>
<dbReference type="Pfam" id="PF20578">
    <property type="entry name" value="aBig_2"/>
    <property type="match status" value="3"/>
</dbReference>
<dbReference type="SUPFAM" id="SSF75005">
    <property type="entry name" value="Arabinanase/levansucrase/invertase"/>
    <property type="match status" value="3"/>
</dbReference>
<keyword evidence="3" id="KW-0677">Repeat</keyword>
<feature type="repeat" description="Cell wall-binding" evidence="7">
    <location>
        <begin position="2938"/>
        <end position="2957"/>
    </location>
</feature>
<dbReference type="Pfam" id="PF07532">
    <property type="entry name" value="Big_4"/>
    <property type="match status" value="1"/>
</dbReference>
<feature type="domain" description="Ig-like" evidence="9">
    <location>
        <begin position="2828"/>
        <end position="2892"/>
    </location>
</feature>
<dbReference type="InterPro" id="IPR018337">
    <property type="entry name" value="Cell_wall/Cho-bd_repeat"/>
</dbReference>
<organism evidence="12 13">
    <name type="scientific">Lactonifactor longoviformis DSM 17459</name>
    <dbReference type="NCBI Taxonomy" id="1122155"/>
    <lineage>
        <taxon>Bacteria</taxon>
        <taxon>Bacillati</taxon>
        <taxon>Bacillota</taxon>
        <taxon>Clostridia</taxon>
        <taxon>Eubacteriales</taxon>
        <taxon>Clostridiaceae</taxon>
        <taxon>Lactonifactor</taxon>
    </lineage>
</organism>
<accession>A0A1M4V1W1</accession>
<dbReference type="CDD" id="cd18828">
    <property type="entry name" value="GH43_BT3675-like"/>
    <property type="match status" value="1"/>
</dbReference>
<dbReference type="InterPro" id="IPR011081">
    <property type="entry name" value="Big_4"/>
</dbReference>
<dbReference type="Gene3D" id="2.10.270.10">
    <property type="entry name" value="Cholin Binding"/>
    <property type="match status" value="2"/>
</dbReference>
<feature type="repeat" description="Cell wall-binding" evidence="7">
    <location>
        <begin position="3018"/>
        <end position="3037"/>
    </location>
</feature>
<feature type="repeat" description="Cell wall-binding" evidence="7">
    <location>
        <begin position="2998"/>
        <end position="3017"/>
    </location>
</feature>
<evidence type="ECO:0000313" key="13">
    <source>
        <dbReference type="Proteomes" id="UP000184245"/>
    </source>
</evidence>
<dbReference type="Pfam" id="PF13385">
    <property type="entry name" value="Laminin_G_3"/>
    <property type="match status" value="4"/>
</dbReference>
<dbReference type="Pfam" id="PF19127">
    <property type="entry name" value="Choline_bind_3"/>
    <property type="match status" value="3"/>
</dbReference>
<feature type="repeat" description="Cell wall-binding" evidence="7">
    <location>
        <begin position="3058"/>
        <end position="3077"/>
    </location>
</feature>
<dbReference type="GO" id="GO:0005975">
    <property type="term" value="P:carbohydrate metabolic process"/>
    <property type="evidence" value="ECO:0007669"/>
    <property type="project" value="InterPro"/>
</dbReference>
<dbReference type="Pfam" id="PF04616">
    <property type="entry name" value="Glyco_hydro_43"/>
    <property type="match status" value="3"/>
</dbReference>
<evidence type="ECO:0000259" key="11">
    <source>
        <dbReference type="Pfam" id="PF20578"/>
    </source>
</evidence>
<evidence type="ECO:0000256" key="3">
    <source>
        <dbReference type="ARBA" id="ARBA00022737"/>
    </source>
</evidence>
<dbReference type="GO" id="GO:0004553">
    <property type="term" value="F:hydrolase activity, hydrolyzing O-glycosyl compounds"/>
    <property type="evidence" value="ECO:0007669"/>
    <property type="project" value="InterPro"/>
</dbReference>
<feature type="repeat" description="Cell wall-binding" evidence="7">
    <location>
        <begin position="2978"/>
        <end position="2997"/>
    </location>
</feature>
<feature type="chain" id="PRO_5012702616" evidence="8">
    <location>
        <begin position="32"/>
        <end position="3138"/>
    </location>
</feature>
<dbReference type="InterPro" id="IPR022038">
    <property type="entry name" value="Ig-like_bact"/>
</dbReference>
<evidence type="ECO:0000313" key="12">
    <source>
        <dbReference type="EMBL" id="SHE62890.1"/>
    </source>
</evidence>
<dbReference type="InterPro" id="IPR023296">
    <property type="entry name" value="Glyco_hydro_beta-prop_sf"/>
</dbReference>